<evidence type="ECO:0000256" key="3">
    <source>
        <dbReference type="ARBA" id="ARBA00012438"/>
    </source>
</evidence>
<evidence type="ECO:0000256" key="6">
    <source>
        <dbReference type="ARBA" id="ARBA00022777"/>
    </source>
</evidence>
<dbReference type="InterPro" id="IPR004358">
    <property type="entry name" value="Sig_transdc_His_kin-like_C"/>
</dbReference>
<dbReference type="OrthoDB" id="9813151at2"/>
<dbReference type="Proteomes" id="UP000190890">
    <property type="component" value="Unassembled WGS sequence"/>
</dbReference>
<dbReference type="SMART" id="SM00388">
    <property type="entry name" value="HisKA"/>
    <property type="match status" value="1"/>
</dbReference>
<keyword evidence="9" id="KW-1133">Transmembrane helix</keyword>
<dbReference type="InterPro" id="IPR005467">
    <property type="entry name" value="His_kinase_dom"/>
</dbReference>
<evidence type="ECO:0000256" key="5">
    <source>
        <dbReference type="ARBA" id="ARBA00022679"/>
    </source>
</evidence>
<dbReference type="SUPFAM" id="SSF55874">
    <property type="entry name" value="ATPase domain of HSP90 chaperone/DNA topoisomerase II/histidine kinase"/>
    <property type="match status" value="1"/>
</dbReference>
<accession>A0A1S8TC83</accession>
<dbReference type="GO" id="GO:0016036">
    <property type="term" value="P:cellular response to phosphate starvation"/>
    <property type="evidence" value="ECO:0007669"/>
    <property type="project" value="TreeGrafter"/>
</dbReference>
<reference evidence="11 12" key="1">
    <citation type="submission" date="2016-05" db="EMBL/GenBank/DDBJ databases">
        <title>Microbial solvent formation.</title>
        <authorList>
            <person name="Poehlein A."/>
            <person name="Montoya Solano J.D."/>
            <person name="Flitsch S."/>
            <person name="Krabben P."/>
            <person name="Duerre P."/>
            <person name="Daniel R."/>
        </authorList>
    </citation>
    <scope>NUCLEOTIDE SEQUENCE [LARGE SCALE GENOMIC DNA]</scope>
    <source>
        <strain evidence="11 12">DSM 2619</strain>
    </source>
</reference>
<dbReference type="PROSITE" id="PS50109">
    <property type="entry name" value="HIS_KIN"/>
    <property type="match status" value="1"/>
</dbReference>
<keyword evidence="7" id="KW-0902">Two-component regulatory system</keyword>
<dbReference type="Pfam" id="PF00512">
    <property type="entry name" value="HisKA"/>
    <property type="match status" value="1"/>
</dbReference>
<gene>
    <name evidence="11" type="primary">phoR_7</name>
    <name evidence="11" type="ORF">CLPUN_33020</name>
</gene>
<evidence type="ECO:0000259" key="10">
    <source>
        <dbReference type="PROSITE" id="PS50109"/>
    </source>
</evidence>
<dbReference type="InterPro" id="IPR036097">
    <property type="entry name" value="HisK_dim/P_sf"/>
</dbReference>
<dbReference type="InterPro" id="IPR050351">
    <property type="entry name" value="BphY/WalK/GraS-like"/>
</dbReference>
<dbReference type="CDD" id="cd00082">
    <property type="entry name" value="HisKA"/>
    <property type="match status" value="1"/>
</dbReference>
<dbReference type="PANTHER" id="PTHR45453:SF1">
    <property type="entry name" value="PHOSPHATE REGULON SENSOR PROTEIN PHOR"/>
    <property type="match status" value="1"/>
</dbReference>
<dbReference type="GO" id="GO:0004721">
    <property type="term" value="F:phosphoprotein phosphatase activity"/>
    <property type="evidence" value="ECO:0007669"/>
    <property type="project" value="TreeGrafter"/>
</dbReference>
<dbReference type="Pfam" id="PF02518">
    <property type="entry name" value="HATPase_c"/>
    <property type="match status" value="1"/>
</dbReference>
<dbReference type="RefSeq" id="WP_077848341.1">
    <property type="nucleotide sequence ID" value="NZ_LZZM01000186.1"/>
</dbReference>
<keyword evidence="5 11" id="KW-0808">Transferase</keyword>
<keyword evidence="8 9" id="KW-0472">Membrane</keyword>
<feature type="domain" description="Histidine kinase" evidence="10">
    <location>
        <begin position="197"/>
        <end position="414"/>
    </location>
</feature>
<keyword evidence="9" id="KW-0812">Transmembrane</keyword>
<dbReference type="InterPro" id="IPR003661">
    <property type="entry name" value="HisK_dim/P_dom"/>
</dbReference>
<dbReference type="InterPro" id="IPR036890">
    <property type="entry name" value="HATPase_C_sf"/>
</dbReference>
<evidence type="ECO:0000256" key="9">
    <source>
        <dbReference type="SAM" id="Phobius"/>
    </source>
</evidence>
<feature type="transmembrane region" description="Helical" evidence="9">
    <location>
        <begin position="158"/>
        <end position="177"/>
    </location>
</feature>
<feature type="transmembrane region" description="Helical" evidence="9">
    <location>
        <begin position="9"/>
        <end position="30"/>
    </location>
</feature>
<evidence type="ECO:0000256" key="1">
    <source>
        <dbReference type="ARBA" id="ARBA00000085"/>
    </source>
</evidence>
<comment type="subcellular location">
    <subcellularLocation>
        <location evidence="2">Membrane</location>
    </subcellularLocation>
</comment>
<name>A0A1S8TC83_9CLOT</name>
<dbReference type="Gene3D" id="1.10.287.130">
    <property type="match status" value="1"/>
</dbReference>
<dbReference type="PANTHER" id="PTHR45453">
    <property type="entry name" value="PHOSPHATE REGULON SENSOR PROTEIN PHOR"/>
    <property type="match status" value="1"/>
</dbReference>
<dbReference type="SMART" id="SM00387">
    <property type="entry name" value="HATPase_c"/>
    <property type="match status" value="1"/>
</dbReference>
<evidence type="ECO:0000256" key="7">
    <source>
        <dbReference type="ARBA" id="ARBA00023012"/>
    </source>
</evidence>
<dbReference type="GO" id="GO:0005886">
    <property type="term" value="C:plasma membrane"/>
    <property type="evidence" value="ECO:0007669"/>
    <property type="project" value="TreeGrafter"/>
</dbReference>
<keyword evidence="4" id="KW-0597">Phosphoprotein</keyword>
<evidence type="ECO:0000313" key="12">
    <source>
        <dbReference type="Proteomes" id="UP000190890"/>
    </source>
</evidence>
<dbReference type="SUPFAM" id="SSF47384">
    <property type="entry name" value="Homodimeric domain of signal transducing histidine kinase"/>
    <property type="match status" value="1"/>
</dbReference>
<keyword evidence="12" id="KW-1185">Reference proteome</keyword>
<dbReference type="Gene3D" id="3.30.565.10">
    <property type="entry name" value="Histidine kinase-like ATPase, C-terminal domain"/>
    <property type="match status" value="1"/>
</dbReference>
<keyword evidence="6" id="KW-0418">Kinase</keyword>
<dbReference type="EMBL" id="LZZM01000186">
    <property type="protein sequence ID" value="OOM75356.1"/>
    <property type="molecule type" value="Genomic_DNA"/>
</dbReference>
<dbReference type="FunFam" id="1.10.287.130:FF:000001">
    <property type="entry name" value="Two-component sensor histidine kinase"/>
    <property type="match status" value="1"/>
</dbReference>
<dbReference type="GO" id="GO:0000155">
    <property type="term" value="F:phosphorelay sensor kinase activity"/>
    <property type="evidence" value="ECO:0007669"/>
    <property type="project" value="InterPro"/>
</dbReference>
<dbReference type="STRING" id="29367.CLPUN_33020"/>
<dbReference type="EC" id="2.7.13.3" evidence="3"/>
<dbReference type="InterPro" id="IPR003594">
    <property type="entry name" value="HATPase_dom"/>
</dbReference>
<protein>
    <recommendedName>
        <fullName evidence="3">histidine kinase</fullName>
        <ecNumber evidence="3">2.7.13.3</ecNumber>
    </recommendedName>
</protein>
<dbReference type="FunFam" id="3.30.565.10:FF:000006">
    <property type="entry name" value="Sensor histidine kinase WalK"/>
    <property type="match status" value="1"/>
</dbReference>
<dbReference type="AlphaFoldDB" id="A0A1S8TC83"/>
<evidence type="ECO:0000313" key="11">
    <source>
        <dbReference type="EMBL" id="OOM75356.1"/>
    </source>
</evidence>
<comment type="catalytic activity">
    <reaction evidence="1">
        <text>ATP + protein L-histidine = ADP + protein N-phospho-L-histidine.</text>
        <dbReference type="EC" id="2.7.13.3"/>
    </reaction>
</comment>
<sequence length="416" mass="47234">MINKLKKKFVFINMVLILIILMFTFGSVYISTSTRLIMDSNDLLQKTIEQENEIYKKQIDIGNQKIDSAPPPPQTLSFAIQLDKNNNITDIFYNNIDNLNIDTLKILVDFSLANNNSTGLVQDENFRFLKHPNEKGIKIAFTDRNLEINTLKSLLKTFALVGIGSSIAFFIVSLYLANWAVKPIKRSWEQQRQFVADASHELKTPLTVILANADIVLSHKEDTINNQIKWINYIKTEGERMTSLVNDLLFLAKTADNKNEVIFSILNFSDIIWNCVLPFESVAFEEDKTIDSEITPDIFINGDGNRLKQLIFILIDNAIKYSSEKGNININLTKTQDKLLLSVNNTGEPIPEEKILHLFDRFYRADESRARKKDGYGLGLAIAKTIVDTHHGKIIVKSSKAEGTTFSVAFHLAKIK</sequence>
<evidence type="ECO:0000256" key="2">
    <source>
        <dbReference type="ARBA" id="ARBA00004370"/>
    </source>
</evidence>
<evidence type="ECO:0000256" key="4">
    <source>
        <dbReference type="ARBA" id="ARBA00022553"/>
    </source>
</evidence>
<comment type="caution">
    <text evidence="11">The sequence shown here is derived from an EMBL/GenBank/DDBJ whole genome shotgun (WGS) entry which is preliminary data.</text>
</comment>
<proteinExistence type="predicted"/>
<dbReference type="PRINTS" id="PR00344">
    <property type="entry name" value="BCTRLSENSOR"/>
</dbReference>
<evidence type="ECO:0000256" key="8">
    <source>
        <dbReference type="ARBA" id="ARBA00023136"/>
    </source>
</evidence>
<organism evidence="11 12">
    <name type="scientific">Clostridium puniceum</name>
    <dbReference type="NCBI Taxonomy" id="29367"/>
    <lineage>
        <taxon>Bacteria</taxon>
        <taxon>Bacillati</taxon>
        <taxon>Bacillota</taxon>
        <taxon>Clostridia</taxon>
        <taxon>Eubacteriales</taxon>
        <taxon>Clostridiaceae</taxon>
        <taxon>Clostridium</taxon>
    </lineage>
</organism>